<evidence type="ECO:0000256" key="10">
    <source>
        <dbReference type="ARBA" id="ARBA00035686"/>
    </source>
</evidence>
<dbReference type="GO" id="GO:0005886">
    <property type="term" value="C:plasma membrane"/>
    <property type="evidence" value="ECO:0007669"/>
    <property type="project" value="UniProtKB-SubCell"/>
</dbReference>
<feature type="transmembrane region" description="Helical" evidence="11">
    <location>
        <begin position="340"/>
        <end position="359"/>
    </location>
</feature>
<sequence>MAQLDDPAGAGDATAASPAPVTTGAYLRMSAARIRGGDTGVLPVIAGLLLVSTLFQSLNSNFLTAGNLVNLLVQAAVFSILAMGQVFALLLGEIDLSIGFVAGLAAVIMAERVQPTVGWTWWSAIGAALGVCILVGAFQGTLITRLGLPSFVVTLGGLLFWQGVMLVILGSGGSILIQDVTINNISSGNLSPVAGWVVMLIVVGLFAISTWRGDAHRRDTGLTAPPATLTIIKILVALLGGVALVLLCNTNRGILLPVSGVPWVILLVFGVLAAWTFLLGRTRFGRYIYAIGGNSEAARRAGIRLAGVRTAAFVLTSFTAGIAGVVYASRLRSISTAIDGGTLVLYAVAAAVIGGTSLFGGRGKALHGVLGGIVIAAIDNGMGLLGFSAASKYMVTAAVLVIAVTIDAVARRNRPVGT</sequence>
<dbReference type="GO" id="GO:0022857">
    <property type="term" value="F:transmembrane transporter activity"/>
    <property type="evidence" value="ECO:0007669"/>
    <property type="project" value="InterPro"/>
</dbReference>
<protein>
    <recommendedName>
        <fullName evidence="10">Xylose transport system permease protein XylH</fullName>
    </recommendedName>
</protein>
<keyword evidence="4" id="KW-0997">Cell inner membrane</keyword>
<comment type="function">
    <text evidence="9">Part of the binding-protein-dependent transport system for D-xylose. Probably responsible for the translocation of the substrate across the membrane.</text>
</comment>
<keyword evidence="8 11" id="KW-0472">Membrane</keyword>
<dbReference type="AlphaFoldDB" id="A0AAU7JSA9"/>
<feature type="transmembrane region" description="Helical" evidence="11">
    <location>
        <begin position="150"/>
        <end position="173"/>
    </location>
</feature>
<feature type="transmembrane region" description="Helical" evidence="11">
    <location>
        <begin position="231"/>
        <end position="254"/>
    </location>
</feature>
<dbReference type="InterPro" id="IPR001851">
    <property type="entry name" value="ABC_transp_permease"/>
</dbReference>
<dbReference type="CDD" id="cd06579">
    <property type="entry name" value="TM_PBP1_transp_AraH_like"/>
    <property type="match status" value="1"/>
</dbReference>
<reference evidence="12" key="1">
    <citation type="submission" date="2024-05" db="EMBL/GenBank/DDBJ databases">
        <authorList>
            <person name="Kim S."/>
            <person name="Heo J."/>
            <person name="Choi H."/>
            <person name="Choi Y."/>
            <person name="Kwon S.-W."/>
            <person name="Kim Y."/>
        </authorList>
    </citation>
    <scope>NUCLEOTIDE SEQUENCE</scope>
    <source>
        <strain evidence="12">KACC 23699</strain>
    </source>
</reference>
<name>A0AAU7JSA9_9MICO</name>
<feature type="transmembrane region" description="Helical" evidence="11">
    <location>
        <begin position="193"/>
        <end position="211"/>
    </location>
</feature>
<evidence type="ECO:0000313" key="12">
    <source>
        <dbReference type="EMBL" id="XBO43185.1"/>
    </source>
</evidence>
<evidence type="ECO:0000256" key="9">
    <source>
        <dbReference type="ARBA" id="ARBA00035611"/>
    </source>
</evidence>
<evidence type="ECO:0000256" key="7">
    <source>
        <dbReference type="ARBA" id="ARBA00022989"/>
    </source>
</evidence>
<feature type="transmembrane region" description="Helical" evidence="11">
    <location>
        <begin position="393"/>
        <end position="410"/>
    </location>
</feature>
<evidence type="ECO:0000256" key="8">
    <source>
        <dbReference type="ARBA" id="ARBA00023136"/>
    </source>
</evidence>
<keyword evidence="7 11" id="KW-1133">Transmembrane helix</keyword>
<comment type="subcellular location">
    <subcellularLocation>
        <location evidence="1">Cell membrane</location>
        <topology evidence="1">Multi-pass membrane protein</topology>
    </subcellularLocation>
</comment>
<evidence type="ECO:0000256" key="2">
    <source>
        <dbReference type="ARBA" id="ARBA00022448"/>
    </source>
</evidence>
<evidence type="ECO:0000256" key="3">
    <source>
        <dbReference type="ARBA" id="ARBA00022475"/>
    </source>
</evidence>
<evidence type="ECO:0000256" key="5">
    <source>
        <dbReference type="ARBA" id="ARBA00022597"/>
    </source>
</evidence>
<feature type="transmembrane region" description="Helical" evidence="11">
    <location>
        <begin position="119"/>
        <end position="138"/>
    </location>
</feature>
<evidence type="ECO:0000256" key="4">
    <source>
        <dbReference type="ARBA" id="ARBA00022519"/>
    </source>
</evidence>
<dbReference type="PANTHER" id="PTHR32196">
    <property type="entry name" value="ABC TRANSPORTER PERMEASE PROTEIN YPHD-RELATED-RELATED"/>
    <property type="match status" value="1"/>
</dbReference>
<gene>
    <name evidence="12" type="ORF">ABEG17_16705</name>
</gene>
<keyword evidence="3" id="KW-1003">Cell membrane</keyword>
<feature type="transmembrane region" description="Helical" evidence="11">
    <location>
        <begin position="39"/>
        <end position="59"/>
    </location>
</feature>
<organism evidence="12">
    <name type="scientific">Pedococcus sp. KACC 23699</name>
    <dbReference type="NCBI Taxonomy" id="3149228"/>
    <lineage>
        <taxon>Bacteria</taxon>
        <taxon>Bacillati</taxon>
        <taxon>Actinomycetota</taxon>
        <taxon>Actinomycetes</taxon>
        <taxon>Micrococcales</taxon>
        <taxon>Intrasporangiaceae</taxon>
        <taxon>Pedococcus</taxon>
    </lineage>
</organism>
<evidence type="ECO:0000256" key="6">
    <source>
        <dbReference type="ARBA" id="ARBA00022692"/>
    </source>
</evidence>
<feature type="transmembrane region" description="Helical" evidence="11">
    <location>
        <begin position="96"/>
        <end position="113"/>
    </location>
</feature>
<dbReference type="RefSeq" id="WP_406830614.1">
    <property type="nucleotide sequence ID" value="NZ_CP157483.1"/>
</dbReference>
<feature type="transmembrane region" description="Helical" evidence="11">
    <location>
        <begin position="260"/>
        <end position="280"/>
    </location>
</feature>
<evidence type="ECO:0000256" key="11">
    <source>
        <dbReference type="SAM" id="Phobius"/>
    </source>
</evidence>
<dbReference type="EMBL" id="CP157483">
    <property type="protein sequence ID" value="XBO43185.1"/>
    <property type="molecule type" value="Genomic_DNA"/>
</dbReference>
<keyword evidence="2" id="KW-0813">Transport</keyword>
<accession>A0AAU7JSA9</accession>
<evidence type="ECO:0000256" key="1">
    <source>
        <dbReference type="ARBA" id="ARBA00004651"/>
    </source>
</evidence>
<dbReference type="Pfam" id="PF02653">
    <property type="entry name" value="BPD_transp_2"/>
    <property type="match status" value="1"/>
</dbReference>
<keyword evidence="5" id="KW-0762">Sugar transport</keyword>
<keyword evidence="6 11" id="KW-0812">Transmembrane</keyword>
<proteinExistence type="predicted"/>
<feature type="transmembrane region" description="Helical" evidence="11">
    <location>
        <begin position="301"/>
        <end position="328"/>
    </location>
</feature>
<dbReference type="PANTHER" id="PTHR32196:SF32">
    <property type="entry name" value="XYLOSE TRANSPORT SYSTEM PERMEASE PROTEIN XYLH"/>
    <property type="match status" value="1"/>
</dbReference>